<reference evidence="1" key="1">
    <citation type="submission" date="2023-03" db="EMBL/GenBank/DDBJ databases">
        <authorList>
            <person name="Steffen K."/>
            <person name="Cardenas P."/>
        </authorList>
    </citation>
    <scope>NUCLEOTIDE SEQUENCE</scope>
</reference>
<evidence type="ECO:0000313" key="1">
    <source>
        <dbReference type="EMBL" id="CAI7993734.1"/>
    </source>
</evidence>
<dbReference type="EMBL" id="CASHTH010000195">
    <property type="protein sequence ID" value="CAI7993734.1"/>
    <property type="molecule type" value="Genomic_DNA"/>
</dbReference>
<name>A0AA35QWR7_GEOBA</name>
<evidence type="ECO:0000313" key="2">
    <source>
        <dbReference type="Proteomes" id="UP001174909"/>
    </source>
</evidence>
<dbReference type="AlphaFoldDB" id="A0AA35QWR7"/>
<accession>A0AA35QWR7</accession>
<protein>
    <submittedName>
        <fullName evidence="1">Uncharacterized protein</fullName>
    </submittedName>
</protein>
<proteinExistence type="predicted"/>
<comment type="caution">
    <text evidence="1">The sequence shown here is derived from an EMBL/GenBank/DDBJ whole genome shotgun (WGS) entry which is preliminary data.</text>
</comment>
<gene>
    <name evidence="1" type="ORF">GBAR_LOCUS1310</name>
</gene>
<keyword evidence="2" id="KW-1185">Reference proteome</keyword>
<dbReference type="Proteomes" id="UP001174909">
    <property type="component" value="Unassembled WGS sequence"/>
</dbReference>
<sequence length="83" mass="9358">MKSTCLCLWCRYKRGNTRQCATCLKHLYSSIGSCFIFSITGRKGVWVFEEEGNTPRTSHRTNFASPYIVTLYECELVCGCGGS</sequence>
<organism evidence="1 2">
    <name type="scientific">Geodia barretti</name>
    <name type="common">Barrett's horny sponge</name>
    <dbReference type="NCBI Taxonomy" id="519541"/>
    <lineage>
        <taxon>Eukaryota</taxon>
        <taxon>Metazoa</taxon>
        <taxon>Porifera</taxon>
        <taxon>Demospongiae</taxon>
        <taxon>Heteroscleromorpha</taxon>
        <taxon>Tetractinellida</taxon>
        <taxon>Astrophorina</taxon>
        <taxon>Geodiidae</taxon>
        <taxon>Geodia</taxon>
    </lineage>
</organism>